<accession>A0A914NYF3</accession>
<proteinExistence type="predicted"/>
<evidence type="ECO:0000313" key="3">
    <source>
        <dbReference type="WBParaSite" id="PDA_v2.g10489.t1"/>
    </source>
</evidence>
<dbReference type="WBParaSite" id="PDA_v2.g10489.t1">
    <property type="protein sequence ID" value="PDA_v2.g10489.t1"/>
    <property type="gene ID" value="PDA_v2.g10489"/>
</dbReference>
<feature type="compositionally biased region" description="Low complexity" evidence="1">
    <location>
        <begin position="142"/>
        <end position="151"/>
    </location>
</feature>
<reference evidence="3" key="1">
    <citation type="submission" date="2022-11" db="UniProtKB">
        <authorList>
            <consortium name="WormBaseParasite"/>
        </authorList>
    </citation>
    <scope>IDENTIFICATION</scope>
</reference>
<organism evidence="2 3">
    <name type="scientific">Panagrolaimus davidi</name>
    <dbReference type="NCBI Taxonomy" id="227884"/>
    <lineage>
        <taxon>Eukaryota</taxon>
        <taxon>Metazoa</taxon>
        <taxon>Ecdysozoa</taxon>
        <taxon>Nematoda</taxon>
        <taxon>Chromadorea</taxon>
        <taxon>Rhabditida</taxon>
        <taxon>Tylenchina</taxon>
        <taxon>Panagrolaimomorpha</taxon>
        <taxon>Panagrolaimoidea</taxon>
        <taxon>Panagrolaimidae</taxon>
        <taxon>Panagrolaimus</taxon>
    </lineage>
</organism>
<dbReference type="Proteomes" id="UP000887578">
    <property type="component" value="Unplaced"/>
</dbReference>
<feature type="compositionally biased region" description="Basic and acidic residues" evidence="1">
    <location>
        <begin position="129"/>
        <end position="139"/>
    </location>
</feature>
<feature type="compositionally biased region" description="Low complexity" evidence="1">
    <location>
        <begin position="107"/>
        <end position="118"/>
    </location>
</feature>
<feature type="region of interest" description="Disordered" evidence="1">
    <location>
        <begin position="103"/>
        <end position="178"/>
    </location>
</feature>
<feature type="compositionally biased region" description="Basic and acidic residues" evidence="1">
    <location>
        <begin position="166"/>
        <end position="178"/>
    </location>
</feature>
<keyword evidence="2" id="KW-1185">Reference proteome</keyword>
<sequence length="178" mass="21458">MFIVSSLSHSTPQDIIEHRQQPSYFSQMYGPVYRQSNNYNPSFQYGQRRPFEQNGYFYPEYENRSKNRINPMLYESGPIQQHPNQDPLNFNEQLAILQERDRQRWGQSNNQQPIQQEQWHPPSQNQEPSRIESNERRAQEPQGLLQQQLQQPWNQNAENQPGLNEYLREIEERRRNGK</sequence>
<feature type="compositionally biased region" description="Polar residues" evidence="1">
    <location>
        <begin position="152"/>
        <end position="162"/>
    </location>
</feature>
<protein>
    <submittedName>
        <fullName evidence="3">Uncharacterized protein</fullName>
    </submittedName>
</protein>
<evidence type="ECO:0000313" key="2">
    <source>
        <dbReference type="Proteomes" id="UP000887578"/>
    </source>
</evidence>
<name>A0A914NYF3_9BILA</name>
<dbReference type="AlphaFoldDB" id="A0A914NYF3"/>
<evidence type="ECO:0000256" key="1">
    <source>
        <dbReference type="SAM" id="MobiDB-lite"/>
    </source>
</evidence>